<evidence type="ECO:0000313" key="2">
    <source>
        <dbReference type="EMBL" id="VEL15987.1"/>
    </source>
</evidence>
<organism evidence="2 3">
    <name type="scientific">Protopolystoma xenopodis</name>
    <dbReference type="NCBI Taxonomy" id="117903"/>
    <lineage>
        <taxon>Eukaryota</taxon>
        <taxon>Metazoa</taxon>
        <taxon>Spiralia</taxon>
        <taxon>Lophotrochozoa</taxon>
        <taxon>Platyhelminthes</taxon>
        <taxon>Monogenea</taxon>
        <taxon>Polyopisthocotylea</taxon>
        <taxon>Polystomatidea</taxon>
        <taxon>Polystomatidae</taxon>
        <taxon>Protopolystoma</taxon>
    </lineage>
</organism>
<keyword evidence="3" id="KW-1185">Reference proteome</keyword>
<feature type="region of interest" description="Disordered" evidence="1">
    <location>
        <begin position="151"/>
        <end position="194"/>
    </location>
</feature>
<accession>A0A448WN55</accession>
<protein>
    <submittedName>
        <fullName evidence="2">Uncharacterized protein</fullName>
    </submittedName>
</protein>
<feature type="compositionally biased region" description="Low complexity" evidence="1">
    <location>
        <begin position="46"/>
        <end position="60"/>
    </location>
</feature>
<dbReference type="EMBL" id="CAAALY010026677">
    <property type="protein sequence ID" value="VEL15987.1"/>
    <property type="molecule type" value="Genomic_DNA"/>
</dbReference>
<evidence type="ECO:0000256" key="1">
    <source>
        <dbReference type="SAM" id="MobiDB-lite"/>
    </source>
</evidence>
<feature type="compositionally biased region" description="Basic and acidic residues" evidence="1">
    <location>
        <begin position="152"/>
        <end position="194"/>
    </location>
</feature>
<proteinExistence type="predicted"/>
<evidence type="ECO:0000313" key="3">
    <source>
        <dbReference type="Proteomes" id="UP000784294"/>
    </source>
</evidence>
<name>A0A448WN55_9PLAT</name>
<gene>
    <name evidence="2" type="ORF">PXEA_LOCUS9427</name>
</gene>
<feature type="region of interest" description="Disordered" evidence="1">
    <location>
        <begin position="15"/>
        <end position="60"/>
    </location>
</feature>
<comment type="caution">
    <text evidence="2">The sequence shown here is derived from an EMBL/GenBank/DDBJ whole genome shotgun (WGS) entry which is preliminary data.</text>
</comment>
<dbReference type="AlphaFoldDB" id="A0A448WN55"/>
<dbReference type="Proteomes" id="UP000784294">
    <property type="component" value="Unassembled WGS sequence"/>
</dbReference>
<sequence length="223" mass="24028">MDLILCLTTLKRTTAPTARPASPISHEASVGETGANSRCKPPGPASPMSSTSSLSASQSTSATSGIAANMSASPSSFVPSTNPIGSLLPTAGLTAGVAGIGSGSGALGNPKRAYEAWLMELRVRTYLANLRVVREPPILTEMSLRVEPNKVAGRERRAAERAAKERIKEREREREKEKERAREEKKKEKEKETESMFSLIPILYISQSTHYPSSPLVLLLLLL</sequence>
<reference evidence="2" key="1">
    <citation type="submission" date="2018-11" db="EMBL/GenBank/DDBJ databases">
        <authorList>
            <consortium name="Pathogen Informatics"/>
        </authorList>
    </citation>
    <scope>NUCLEOTIDE SEQUENCE</scope>
</reference>